<feature type="compositionally biased region" description="Basic residues" evidence="1">
    <location>
        <begin position="486"/>
        <end position="500"/>
    </location>
</feature>
<feature type="transmembrane region" description="Helical" evidence="2">
    <location>
        <begin position="680"/>
        <end position="699"/>
    </location>
</feature>
<keyword evidence="2" id="KW-0812">Transmembrane</keyword>
<name>A0ABX1WSL6_9BACT</name>
<feature type="region of interest" description="Disordered" evidence="1">
    <location>
        <begin position="477"/>
        <end position="500"/>
    </location>
</feature>
<reference evidence="3 4" key="1">
    <citation type="submission" date="2018-12" db="EMBL/GenBank/DDBJ databases">
        <title>Marinifilum JC070 sp. nov., a marine bacterium isolated from Yongle Blue Hole in the South China Sea.</title>
        <authorList>
            <person name="Fu T."/>
        </authorList>
    </citation>
    <scope>NUCLEOTIDE SEQUENCE [LARGE SCALE GENOMIC DNA]</scope>
    <source>
        <strain evidence="3 4">JC070</strain>
    </source>
</reference>
<gene>
    <name evidence="3" type="ORF">ELS83_04640</name>
</gene>
<accession>A0ABX1WSL6</accession>
<comment type="caution">
    <text evidence="3">The sequence shown here is derived from an EMBL/GenBank/DDBJ whole genome shotgun (WGS) entry which is preliminary data.</text>
</comment>
<keyword evidence="4" id="KW-1185">Reference proteome</keyword>
<keyword evidence="2" id="KW-0472">Membrane</keyword>
<protein>
    <recommendedName>
        <fullName evidence="5">Protein SirB1 N-terminal domain-containing protein</fullName>
    </recommendedName>
</protein>
<dbReference type="Proteomes" id="UP000732105">
    <property type="component" value="Unassembled WGS sequence"/>
</dbReference>
<proteinExistence type="predicted"/>
<evidence type="ECO:0008006" key="5">
    <source>
        <dbReference type="Google" id="ProtNLM"/>
    </source>
</evidence>
<dbReference type="RefSeq" id="WP_171594379.1">
    <property type="nucleotide sequence ID" value="NZ_RZNH01000005.1"/>
</dbReference>
<evidence type="ECO:0000256" key="1">
    <source>
        <dbReference type="SAM" id="MobiDB-lite"/>
    </source>
</evidence>
<evidence type="ECO:0000313" key="3">
    <source>
        <dbReference type="EMBL" id="NOU59098.1"/>
    </source>
</evidence>
<evidence type="ECO:0000256" key="2">
    <source>
        <dbReference type="SAM" id="Phobius"/>
    </source>
</evidence>
<keyword evidence="2" id="KW-1133">Transmembrane helix</keyword>
<dbReference type="EMBL" id="RZNH01000005">
    <property type="protein sequence ID" value="NOU59098.1"/>
    <property type="molecule type" value="Genomic_DNA"/>
</dbReference>
<feature type="region of interest" description="Disordered" evidence="1">
    <location>
        <begin position="632"/>
        <end position="661"/>
    </location>
</feature>
<organism evidence="3 4">
    <name type="scientific">Marinifilum caeruleilacunae</name>
    <dbReference type="NCBI Taxonomy" id="2499076"/>
    <lineage>
        <taxon>Bacteria</taxon>
        <taxon>Pseudomonadati</taxon>
        <taxon>Bacteroidota</taxon>
        <taxon>Bacteroidia</taxon>
        <taxon>Marinilabiliales</taxon>
        <taxon>Marinifilaceae</taxon>
    </lineage>
</organism>
<sequence length="711" mass="79554">METVFKTYHPQRGVVFRTTKGEEIGQGVRPVRSGVEFSHLIDTKTVSFTSSFTEGGVEDTVRIMCEIIKNHHAQVKDLAAFLQKATRFQTLKAIWDFVFNHIQYKNDKKGIEQLSTPARIWLNRVKPNTPSDCDDHSIFIGSLLYCLGIPYTIRIAGYEGKPFSHVYIVSDHVCIDTVLHRFNCEAQYTSKKDTQMQIETLAGYGASPDTVEGLGALQSLHDSAEQYDAEIEVIDSTQELNGIGSALLQQEENALKKMGIAQLSTTLSEYQKEPEKFHALGFGLSYWKHMQSALNALLYGESLEGIIIKLEDGSGWETANLSPLNGIVDQEGNTVGLLGTLEGLFKKLRRKIKKGFKAIKKGVRNVGRWARKKLKKIGKFMMKINPINIAIRAVLRARISKNANNLALKMGYGLLTLAQAEQLGIEKSAWEKSKRAYAKFAKKYRFLGGRESKLRKVLASAWQKTAKKADLPSMSLHGNLGELDGRRRRRRRRRRRAAAERRRRLLLAQQKHTPKKMSRFEKERLAFLKLIHKDIANQVQLKGELGVAPVVAAGASKGILAKAMLILKPILKLLSSLGLGDFITKLKKKRIDNLSKRIENETDPEKKARLIQKKAKAENNLVIFNKEYGKYKGSGSKSPLPSKEHRLPDQNKPFAQSSNSGNAITTSAEFADQKVNKAGMNPFAIGAMVLIGGGLLWSANQDKKDNSKKSK</sequence>
<evidence type="ECO:0000313" key="4">
    <source>
        <dbReference type="Proteomes" id="UP000732105"/>
    </source>
</evidence>